<dbReference type="AlphaFoldDB" id="A0AAJ0D6J8"/>
<dbReference type="Proteomes" id="UP001271007">
    <property type="component" value="Unassembled WGS sequence"/>
</dbReference>
<protein>
    <submittedName>
        <fullName evidence="1">Uncharacterized protein</fullName>
    </submittedName>
</protein>
<dbReference type="EMBL" id="JAWDJX010000065">
    <property type="protein sequence ID" value="KAK3047215.1"/>
    <property type="molecule type" value="Genomic_DNA"/>
</dbReference>
<sequence length="107" mass="11825">MDEAREYMTFFAAITPKHHFSLSMTYCAYMTGLVALLCNKILTPPVCYETKDDILADQGISILEDLVHAAKPQCQPKLYELRDVVQELHICSSIISSSSPAVLEGSG</sequence>
<evidence type="ECO:0000313" key="2">
    <source>
        <dbReference type="Proteomes" id="UP001271007"/>
    </source>
</evidence>
<organism evidence="1 2">
    <name type="scientific">Extremus antarcticus</name>
    <dbReference type="NCBI Taxonomy" id="702011"/>
    <lineage>
        <taxon>Eukaryota</taxon>
        <taxon>Fungi</taxon>
        <taxon>Dikarya</taxon>
        <taxon>Ascomycota</taxon>
        <taxon>Pezizomycotina</taxon>
        <taxon>Dothideomycetes</taxon>
        <taxon>Dothideomycetidae</taxon>
        <taxon>Mycosphaerellales</taxon>
        <taxon>Extremaceae</taxon>
        <taxon>Extremus</taxon>
    </lineage>
</organism>
<proteinExistence type="predicted"/>
<reference evidence="1" key="1">
    <citation type="submission" date="2023-04" db="EMBL/GenBank/DDBJ databases">
        <title>Black Yeasts Isolated from many extreme environments.</title>
        <authorList>
            <person name="Coleine C."/>
            <person name="Stajich J.E."/>
            <person name="Selbmann L."/>
        </authorList>
    </citation>
    <scope>NUCLEOTIDE SEQUENCE</scope>
    <source>
        <strain evidence="1">CCFEE 5312</strain>
    </source>
</reference>
<evidence type="ECO:0000313" key="1">
    <source>
        <dbReference type="EMBL" id="KAK3047215.1"/>
    </source>
</evidence>
<gene>
    <name evidence="1" type="ORF">LTR09_011315</name>
</gene>
<accession>A0AAJ0D6J8</accession>
<comment type="caution">
    <text evidence="1">The sequence shown here is derived from an EMBL/GenBank/DDBJ whole genome shotgun (WGS) entry which is preliminary data.</text>
</comment>
<name>A0AAJ0D6J8_9PEZI</name>
<keyword evidence="2" id="KW-1185">Reference proteome</keyword>